<protein>
    <submittedName>
        <fullName evidence="4">DedA family protein</fullName>
    </submittedName>
</protein>
<accession>A0A972K340</accession>
<dbReference type="EMBL" id="WHOD01000100">
    <property type="protein sequence ID" value="NOU96580.1"/>
    <property type="molecule type" value="Genomic_DNA"/>
</dbReference>
<dbReference type="AlphaFoldDB" id="A0A972K340"/>
<dbReference type="RefSeq" id="WP_171654816.1">
    <property type="nucleotide sequence ID" value="NZ_WHOD01000100.1"/>
</dbReference>
<dbReference type="PANTHER" id="PTHR42709">
    <property type="entry name" value="ALKALINE PHOSPHATASE LIKE PROTEIN"/>
    <property type="match status" value="1"/>
</dbReference>
<feature type="transmembrane region" description="Helical" evidence="2">
    <location>
        <begin position="175"/>
        <end position="193"/>
    </location>
</feature>
<keyword evidence="2" id="KW-1133">Transmembrane helix</keyword>
<evidence type="ECO:0000259" key="3">
    <source>
        <dbReference type="Pfam" id="PF09335"/>
    </source>
</evidence>
<evidence type="ECO:0000313" key="4">
    <source>
        <dbReference type="EMBL" id="NOU96580.1"/>
    </source>
</evidence>
<feature type="transmembrane region" description="Helical" evidence="2">
    <location>
        <begin position="50"/>
        <end position="72"/>
    </location>
</feature>
<dbReference type="GO" id="GO:0005886">
    <property type="term" value="C:plasma membrane"/>
    <property type="evidence" value="ECO:0007669"/>
    <property type="project" value="TreeGrafter"/>
</dbReference>
<feature type="domain" description="VTT" evidence="3">
    <location>
        <begin position="30"/>
        <end position="156"/>
    </location>
</feature>
<keyword evidence="2" id="KW-0472">Membrane</keyword>
<evidence type="ECO:0000256" key="2">
    <source>
        <dbReference type="SAM" id="Phobius"/>
    </source>
</evidence>
<name>A0A972K340_9BACL</name>
<keyword evidence="5" id="KW-1185">Reference proteome</keyword>
<dbReference type="InterPro" id="IPR051311">
    <property type="entry name" value="DedA_domain"/>
</dbReference>
<proteinExistence type="inferred from homology"/>
<feature type="transmembrane region" description="Helical" evidence="2">
    <location>
        <begin position="9"/>
        <end position="30"/>
    </location>
</feature>
<evidence type="ECO:0000256" key="1">
    <source>
        <dbReference type="ARBA" id="ARBA00010792"/>
    </source>
</evidence>
<feature type="transmembrane region" description="Helical" evidence="2">
    <location>
        <begin position="136"/>
        <end position="155"/>
    </location>
</feature>
<comment type="caution">
    <text evidence="4">The sequence shown here is derived from an EMBL/GenBank/DDBJ whole genome shotgun (WGS) entry which is preliminary data.</text>
</comment>
<dbReference type="PANTHER" id="PTHR42709:SF8">
    <property type="entry name" value="UNDECAPRENYL PHOSPHATE TRANSPORTER A"/>
    <property type="match status" value="1"/>
</dbReference>
<gene>
    <name evidence="4" type="ORF">GC093_25655</name>
</gene>
<keyword evidence="2" id="KW-0812">Transmembrane</keyword>
<comment type="similarity">
    <text evidence="1">Belongs to the DedA family.</text>
</comment>
<dbReference type="Proteomes" id="UP000641588">
    <property type="component" value="Unassembled WGS sequence"/>
</dbReference>
<dbReference type="InterPro" id="IPR032816">
    <property type="entry name" value="VTT_dom"/>
</dbReference>
<dbReference type="Pfam" id="PF09335">
    <property type="entry name" value="VTT_dom"/>
    <property type="match status" value="1"/>
</dbReference>
<evidence type="ECO:0000313" key="5">
    <source>
        <dbReference type="Proteomes" id="UP000641588"/>
    </source>
</evidence>
<organism evidence="4 5">
    <name type="scientific">Paenibacillus foliorum</name>
    <dbReference type="NCBI Taxonomy" id="2654974"/>
    <lineage>
        <taxon>Bacteria</taxon>
        <taxon>Bacillati</taxon>
        <taxon>Bacillota</taxon>
        <taxon>Bacilli</taxon>
        <taxon>Bacillales</taxon>
        <taxon>Paenibacillaceae</taxon>
        <taxon>Paenibacillus</taxon>
    </lineage>
</organism>
<sequence length="201" mass="22445">MLHDLVRSALLFIEGLGVWGILLGLMLEVIPSELVLSFGGYLVSQGSITFVGAIIFGTMGCVLQQIILYWIGRYGGRPFIEKYGKYLGVKKKFLDIAEGWFNKNGPIMVLTARFVPVVRQAISIPAGMAKMPMLQFLFYTTIGTIPWAILFVYLGRTLGSNWEQIDDLAAPLMKYFIIGAIVLIVLYVAFKLLRRNKNGSK</sequence>
<reference evidence="4" key="1">
    <citation type="submission" date="2019-10" db="EMBL/GenBank/DDBJ databases">
        <title>Description of Paenibacillus glebae sp. nov.</title>
        <authorList>
            <person name="Carlier A."/>
            <person name="Qi S."/>
        </authorList>
    </citation>
    <scope>NUCLEOTIDE SEQUENCE</scope>
    <source>
        <strain evidence="4">LMG 31456</strain>
    </source>
</reference>